<dbReference type="SUPFAM" id="SSF49785">
    <property type="entry name" value="Galactose-binding domain-like"/>
    <property type="match status" value="1"/>
</dbReference>
<dbReference type="Pfam" id="PF08530">
    <property type="entry name" value="PepX_C"/>
    <property type="match status" value="1"/>
</dbReference>
<keyword evidence="1" id="KW-0378">Hydrolase</keyword>
<dbReference type="EMBL" id="CASHTH010000053">
    <property type="protein sequence ID" value="CAI7990066.1"/>
    <property type="molecule type" value="Genomic_DNA"/>
</dbReference>
<protein>
    <submittedName>
        <fullName evidence="3">Cocaine esterase</fullName>
    </submittedName>
</protein>
<evidence type="ECO:0000313" key="4">
    <source>
        <dbReference type="Proteomes" id="UP001174909"/>
    </source>
</evidence>
<dbReference type="InterPro" id="IPR029058">
    <property type="entry name" value="AB_hydrolase_fold"/>
</dbReference>
<evidence type="ECO:0000259" key="2">
    <source>
        <dbReference type="SMART" id="SM00939"/>
    </source>
</evidence>
<gene>
    <name evidence="3" type="ORF">GBAR_LOCUS405</name>
</gene>
<keyword evidence="4" id="KW-1185">Reference proteome</keyword>
<dbReference type="Proteomes" id="UP001174909">
    <property type="component" value="Unassembled WGS sequence"/>
</dbReference>
<dbReference type="NCBIfam" id="TIGR00976">
    <property type="entry name" value="CocE_NonD"/>
    <property type="match status" value="1"/>
</dbReference>
<comment type="caution">
    <text evidence="3">The sequence shown here is derived from an EMBL/GenBank/DDBJ whole genome shotgun (WGS) entry which is preliminary data.</text>
</comment>
<dbReference type="InterPro" id="IPR013736">
    <property type="entry name" value="Xaa-Pro_dipept_C"/>
</dbReference>
<evidence type="ECO:0000256" key="1">
    <source>
        <dbReference type="ARBA" id="ARBA00022801"/>
    </source>
</evidence>
<evidence type="ECO:0000313" key="3">
    <source>
        <dbReference type="EMBL" id="CAI7990066.1"/>
    </source>
</evidence>
<dbReference type="AlphaFoldDB" id="A0AA35QT48"/>
<dbReference type="Gene3D" id="3.40.50.1820">
    <property type="entry name" value="alpha/beta hydrolase"/>
    <property type="match status" value="1"/>
</dbReference>
<dbReference type="Gene3D" id="2.60.120.260">
    <property type="entry name" value="Galactose-binding domain-like"/>
    <property type="match status" value="1"/>
</dbReference>
<name>A0AA35QT48_GEOBA</name>
<dbReference type="InterPro" id="IPR050585">
    <property type="entry name" value="Xaa-Pro_dipeptidyl-ppase/CocE"/>
</dbReference>
<dbReference type="Gene3D" id="1.10.3020.10">
    <property type="entry name" value="alpha-amino acid ester hydrolase ( Helical cap domain)"/>
    <property type="match status" value="1"/>
</dbReference>
<dbReference type="SUPFAM" id="SSF53474">
    <property type="entry name" value="alpha/beta-Hydrolases"/>
    <property type="match status" value="1"/>
</dbReference>
<reference evidence="3" key="1">
    <citation type="submission" date="2023-03" db="EMBL/GenBank/DDBJ databases">
        <authorList>
            <person name="Steffen K."/>
            <person name="Cardenas P."/>
        </authorList>
    </citation>
    <scope>NUCLEOTIDE SEQUENCE</scope>
</reference>
<dbReference type="InterPro" id="IPR000383">
    <property type="entry name" value="Xaa-Pro-like_dom"/>
</dbReference>
<sequence>MPDSVSLKVETNVPAAMRDGTTLYADVYRPDGPGPYPTILQRTPYDKSAALASQMLDPMKAAKAGFALVIQDTRGRFTSGGEFYCFADDIEDGYDTVEWVASLPWSSGKVGMIGASYVGATQWLCATTRPPHLTAIAPNVTASNYHDGWTYQGGAFELGFNASWTLLQLTLANFKTQSGVKSIPQARQAELVKSIDGMTDAFRHLPLKDLPQLNGGLADYYFDWLEHPSYDDYWKRLCIEDQHSNISTPALNIGGWYDIFLRGTIRNYLGMKKNAATEEARRGQKLIIGPWQHSSRGTSLVGSHYFGVAADAMALGLDEMHLRWFNHWLKGEDTGILDEPPVKIFVMGNDVWRDEQEWPLARAQATNYYLHSGGNANSLHGDGNLSPDAPSDEAPDVFLYNPANPVPTRGGQLCCNPYFAANGAFDQNEIEARPDVLVYSTPVLARDVEVTGPITVTLWAASSGTDTDFTAKLVDVCEDGCARNLTDGIIRARYRESMSSNVFKAGHQIRLEVSSSNFPRFDRNTNTGGVIAADTELKPAMQTILHDSAHPSHVTLPIVPR</sequence>
<dbReference type="Pfam" id="PF02129">
    <property type="entry name" value="Peptidase_S15"/>
    <property type="match status" value="1"/>
</dbReference>
<dbReference type="GO" id="GO:0008239">
    <property type="term" value="F:dipeptidyl-peptidase activity"/>
    <property type="evidence" value="ECO:0007669"/>
    <property type="project" value="InterPro"/>
</dbReference>
<feature type="domain" description="Xaa-Pro dipeptidyl-peptidase C-terminal" evidence="2">
    <location>
        <begin position="322"/>
        <end position="555"/>
    </location>
</feature>
<dbReference type="InterPro" id="IPR008979">
    <property type="entry name" value="Galactose-bd-like_sf"/>
</dbReference>
<accession>A0AA35QT48</accession>
<proteinExistence type="predicted"/>
<dbReference type="PANTHER" id="PTHR43056">
    <property type="entry name" value="PEPTIDASE S9 PROLYL OLIGOPEPTIDASE"/>
    <property type="match status" value="1"/>
</dbReference>
<dbReference type="SMART" id="SM00939">
    <property type="entry name" value="PepX_C"/>
    <property type="match status" value="1"/>
</dbReference>
<organism evidence="3 4">
    <name type="scientific">Geodia barretti</name>
    <name type="common">Barrett's horny sponge</name>
    <dbReference type="NCBI Taxonomy" id="519541"/>
    <lineage>
        <taxon>Eukaryota</taxon>
        <taxon>Metazoa</taxon>
        <taxon>Porifera</taxon>
        <taxon>Demospongiae</taxon>
        <taxon>Heteroscleromorpha</taxon>
        <taxon>Tetractinellida</taxon>
        <taxon>Astrophorina</taxon>
        <taxon>Geodiidae</taxon>
        <taxon>Geodia</taxon>
    </lineage>
</organism>
<dbReference type="PANTHER" id="PTHR43056:SF10">
    <property type="entry name" value="COCE_NOND FAMILY, PUTATIVE (AFU_ORTHOLOGUE AFUA_7G00600)-RELATED"/>
    <property type="match status" value="1"/>
</dbReference>
<dbReference type="InterPro" id="IPR005674">
    <property type="entry name" value="CocE/Ser_esterase"/>
</dbReference>